<organism evidence="8 9">
    <name type="scientific">Saccoglossus kowalevskii</name>
    <name type="common">Acorn worm</name>
    <dbReference type="NCBI Taxonomy" id="10224"/>
    <lineage>
        <taxon>Eukaryota</taxon>
        <taxon>Metazoa</taxon>
        <taxon>Hemichordata</taxon>
        <taxon>Enteropneusta</taxon>
        <taxon>Harrimaniidae</taxon>
        <taxon>Saccoglossus</taxon>
    </lineage>
</organism>
<feature type="transmembrane region" description="Helical" evidence="6">
    <location>
        <begin position="481"/>
        <end position="504"/>
    </location>
</feature>
<evidence type="ECO:0000256" key="1">
    <source>
        <dbReference type="ARBA" id="ARBA00004141"/>
    </source>
</evidence>
<feature type="domain" description="Major facilitator superfamily (MFS) profile" evidence="7">
    <location>
        <begin position="21"/>
        <end position="569"/>
    </location>
</feature>
<evidence type="ECO:0000256" key="5">
    <source>
        <dbReference type="SAM" id="MobiDB-lite"/>
    </source>
</evidence>
<feature type="transmembrane region" description="Helical" evidence="6">
    <location>
        <begin position="177"/>
        <end position="197"/>
    </location>
</feature>
<dbReference type="RefSeq" id="XP_006821786.1">
    <property type="nucleotide sequence ID" value="XM_006821723.1"/>
</dbReference>
<feature type="transmembrane region" description="Helical" evidence="6">
    <location>
        <begin position="450"/>
        <end position="469"/>
    </location>
</feature>
<keyword evidence="4 6" id="KW-0472">Membrane</keyword>
<sequence>MQLDEAYKVVGECGFYHFSIYILVCIFGQVISVWHMLGITFLGGTPLHHCWIPDWATLNDSIPLVESDDGTWEYSSCTMYDNYTASSNSTVSCEQGWVYDPSHELTIVTEWDLVCDKSAYVDISQAIFMTGVMFGSVTFGQLSDIFGRRPVWFLSLWVQLVIAVSVAFTQSYAAFTILRFFVGFLEQGVDITAYVMVTEMFTPKWRTYAGVNLTIFWAIGIMILPMMASSIDHWRYLQLAISLPAVLSIPLWWIVPETPRWLLSKARVVDAEKILQKIGRRQRRNVPDNILTDEANYPPINMQIVSSEGVVADEARDSTNTAPEDKDSNKIHHLGTIPVHIISDDGDSCKHSSEVHSEKNTDNNSIESTDENKDTKKYNITDLFRTPTVRMYSLIMIFVWMVNSLVYYGLSLNTDLLAGNKYFNFFLSGAVEIPAYILSAFAIDIWGRRIPLCTFHIIGGVACILTGFIPEETSDGTDLSTLVVVIAMTGKFGIAGSFAIVFLYSTELFPTVIRNLGVGASSFSSRIGGILAPLIVLLEAYVSGLPLLIFGVLSVAAGLLVLVLPETKGRVQPKTIEDVETR</sequence>
<name>A0ABM0MP45_SACKO</name>
<dbReference type="PROSITE" id="PS50850">
    <property type="entry name" value="MFS"/>
    <property type="match status" value="1"/>
</dbReference>
<dbReference type="InterPro" id="IPR005828">
    <property type="entry name" value="MFS_sugar_transport-like"/>
</dbReference>
<feature type="transmembrane region" description="Helical" evidence="6">
    <location>
        <begin position="544"/>
        <end position="564"/>
    </location>
</feature>
<dbReference type="PROSITE" id="PS00216">
    <property type="entry name" value="SUGAR_TRANSPORT_1"/>
    <property type="match status" value="1"/>
</dbReference>
<evidence type="ECO:0000256" key="6">
    <source>
        <dbReference type="SAM" id="Phobius"/>
    </source>
</evidence>
<feature type="transmembrane region" description="Helical" evidence="6">
    <location>
        <begin position="209"/>
        <end position="228"/>
    </location>
</feature>
<feature type="transmembrane region" description="Helical" evidence="6">
    <location>
        <begin position="20"/>
        <end position="42"/>
    </location>
</feature>
<protein>
    <submittedName>
        <fullName evidence="9">Organic cation transporter protein-like</fullName>
    </submittedName>
</protein>
<evidence type="ECO:0000313" key="8">
    <source>
        <dbReference type="Proteomes" id="UP000694865"/>
    </source>
</evidence>
<feature type="transmembrane region" description="Helical" evidence="6">
    <location>
        <begin position="391"/>
        <end position="410"/>
    </location>
</feature>
<dbReference type="InterPro" id="IPR005829">
    <property type="entry name" value="Sugar_transporter_CS"/>
</dbReference>
<proteinExistence type="predicted"/>
<dbReference type="InterPro" id="IPR036259">
    <property type="entry name" value="MFS_trans_sf"/>
</dbReference>
<comment type="subcellular location">
    <subcellularLocation>
        <location evidence="1">Membrane</location>
        <topology evidence="1">Multi-pass membrane protein</topology>
    </subcellularLocation>
</comment>
<gene>
    <name evidence="9" type="primary">LOC100371936</name>
</gene>
<dbReference type="SUPFAM" id="SSF103473">
    <property type="entry name" value="MFS general substrate transporter"/>
    <property type="match status" value="1"/>
</dbReference>
<evidence type="ECO:0000313" key="9">
    <source>
        <dbReference type="RefSeq" id="XP_006821786.1"/>
    </source>
</evidence>
<feature type="transmembrane region" description="Helical" evidence="6">
    <location>
        <begin position="151"/>
        <end position="171"/>
    </location>
</feature>
<feature type="transmembrane region" description="Helical" evidence="6">
    <location>
        <begin position="234"/>
        <end position="255"/>
    </location>
</feature>
<keyword evidence="2 6" id="KW-0812">Transmembrane</keyword>
<dbReference type="PANTHER" id="PTHR24064">
    <property type="entry name" value="SOLUTE CARRIER FAMILY 22 MEMBER"/>
    <property type="match status" value="1"/>
</dbReference>
<dbReference type="Pfam" id="PF00083">
    <property type="entry name" value="Sugar_tr"/>
    <property type="match status" value="2"/>
</dbReference>
<evidence type="ECO:0000259" key="7">
    <source>
        <dbReference type="PROSITE" id="PS50850"/>
    </source>
</evidence>
<feature type="transmembrane region" description="Helical" evidence="6">
    <location>
        <begin position="422"/>
        <end position="443"/>
    </location>
</feature>
<dbReference type="Proteomes" id="UP000694865">
    <property type="component" value="Unplaced"/>
</dbReference>
<evidence type="ECO:0000256" key="4">
    <source>
        <dbReference type="ARBA" id="ARBA00023136"/>
    </source>
</evidence>
<feature type="transmembrane region" description="Helical" evidence="6">
    <location>
        <begin position="516"/>
        <end position="538"/>
    </location>
</feature>
<feature type="compositionally biased region" description="Basic and acidic residues" evidence="5">
    <location>
        <begin position="347"/>
        <end position="361"/>
    </location>
</feature>
<reference evidence="9" key="1">
    <citation type="submission" date="2025-08" db="UniProtKB">
        <authorList>
            <consortium name="RefSeq"/>
        </authorList>
    </citation>
    <scope>IDENTIFICATION</scope>
    <source>
        <tissue evidence="9">Testes</tissue>
    </source>
</reference>
<dbReference type="CDD" id="cd17317">
    <property type="entry name" value="MFS_SLC22"/>
    <property type="match status" value="1"/>
</dbReference>
<keyword evidence="3 6" id="KW-1133">Transmembrane helix</keyword>
<dbReference type="Gene3D" id="1.20.1250.20">
    <property type="entry name" value="MFS general substrate transporter like domains"/>
    <property type="match status" value="1"/>
</dbReference>
<dbReference type="InterPro" id="IPR020846">
    <property type="entry name" value="MFS_dom"/>
</dbReference>
<accession>A0ABM0MP45</accession>
<keyword evidence="8" id="KW-1185">Reference proteome</keyword>
<evidence type="ECO:0000256" key="2">
    <source>
        <dbReference type="ARBA" id="ARBA00022692"/>
    </source>
</evidence>
<feature type="region of interest" description="Disordered" evidence="5">
    <location>
        <begin position="346"/>
        <end position="371"/>
    </location>
</feature>
<evidence type="ECO:0000256" key="3">
    <source>
        <dbReference type="ARBA" id="ARBA00022989"/>
    </source>
</evidence>
<dbReference type="GeneID" id="100371936"/>